<evidence type="ECO:0000256" key="3">
    <source>
        <dbReference type="SAM" id="SignalP"/>
    </source>
</evidence>
<feature type="chain" id="PRO_5010384770" evidence="3">
    <location>
        <begin position="23"/>
        <end position="426"/>
    </location>
</feature>
<keyword evidence="4" id="KW-0762">Sugar transport</keyword>
<dbReference type="PANTHER" id="PTHR43649">
    <property type="entry name" value="ARABINOSE-BINDING PROTEIN-RELATED"/>
    <property type="match status" value="1"/>
</dbReference>
<evidence type="ECO:0000256" key="2">
    <source>
        <dbReference type="ARBA" id="ARBA00008520"/>
    </source>
</evidence>
<dbReference type="GO" id="GO:0042597">
    <property type="term" value="C:periplasmic space"/>
    <property type="evidence" value="ECO:0007669"/>
    <property type="project" value="UniProtKB-SubCell"/>
</dbReference>
<dbReference type="Proteomes" id="UP000182737">
    <property type="component" value="Unassembled WGS sequence"/>
</dbReference>
<evidence type="ECO:0000313" key="4">
    <source>
        <dbReference type="EMBL" id="SFI54506.1"/>
    </source>
</evidence>
<name>A0A1I3J326_9SPIR</name>
<dbReference type="InterPro" id="IPR006059">
    <property type="entry name" value="SBP"/>
</dbReference>
<gene>
    <name evidence="4" type="ORF">SAMN04487775_102298</name>
</gene>
<dbReference type="PROSITE" id="PS51257">
    <property type="entry name" value="PROKAR_LIPOPROTEIN"/>
    <property type="match status" value="1"/>
</dbReference>
<evidence type="ECO:0000313" key="5">
    <source>
        <dbReference type="Proteomes" id="UP000182737"/>
    </source>
</evidence>
<comment type="subcellular location">
    <subcellularLocation>
        <location evidence="1">Periplasm</location>
    </subcellularLocation>
</comment>
<organism evidence="4 5">
    <name type="scientific">Treponema bryantii</name>
    <dbReference type="NCBI Taxonomy" id="163"/>
    <lineage>
        <taxon>Bacteria</taxon>
        <taxon>Pseudomonadati</taxon>
        <taxon>Spirochaetota</taxon>
        <taxon>Spirochaetia</taxon>
        <taxon>Spirochaetales</taxon>
        <taxon>Treponemataceae</taxon>
        <taxon>Treponema</taxon>
    </lineage>
</organism>
<dbReference type="EMBL" id="FORI01000002">
    <property type="protein sequence ID" value="SFI54506.1"/>
    <property type="molecule type" value="Genomic_DNA"/>
</dbReference>
<protein>
    <submittedName>
        <fullName evidence="4">Multiple sugar transport system substrate-binding protein</fullName>
    </submittedName>
</protein>
<feature type="signal peptide" evidence="3">
    <location>
        <begin position="1"/>
        <end position="22"/>
    </location>
</feature>
<comment type="similarity">
    <text evidence="2">Belongs to the bacterial solute-binding protein 1 family.</text>
</comment>
<dbReference type="Gene3D" id="3.40.190.10">
    <property type="entry name" value="Periplasmic binding protein-like II"/>
    <property type="match status" value="2"/>
</dbReference>
<dbReference type="RefSeq" id="WP_074930680.1">
    <property type="nucleotide sequence ID" value="NZ_FORI01000002.1"/>
</dbReference>
<dbReference type="PANTHER" id="PTHR43649:SF12">
    <property type="entry name" value="DIACETYLCHITOBIOSE BINDING PROTEIN DASA"/>
    <property type="match status" value="1"/>
</dbReference>
<dbReference type="SUPFAM" id="SSF53850">
    <property type="entry name" value="Periplasmic binding protein-like II"/>
    <property type="match status" value="1"/>
</dbReference>
<accession>A0A1I3J326</accession>
<keyword evidence="5" id="KW-1185">Reference proteome</keyword>
<proteinExistence type="inferred from homology"/>
<evidence type="ECO:0000256" key="1">
    <source>
        <dbReference type="ARBA" id="ARBA00004418"/>
    </source>
</evidence>
<dbReference type="AlphaFoldDB" id="A0A1I3J326"/>
<dbReference type="Pfam" id="PF01547">
    <property type="entry name" value="SBP_bac_1"/>
    <property type="match status" value="1"/>
</dbReference>
<dbReference type="InterPro" id="IPR050490">
    <property type="entry name" value="Bact_solute-bd_prot1"/>
</dbReference>
<reference evidence="5" key="1">
    <citation type="submission" date="2016-10" db="EMBL/GenBank/DDBJ databases">
        <authorList>
            <person name="Varghese N."/>
            <person name="Submissions S."/>
        </authorList>
    </citation>
    <scope>NUCLEOTIDE SEQUENCE [LARGE SCALE GENOMIC DNA]</scope>
    <source>
        <strain evidence="5">XBD1002</strain>
    </source>
</reference>
<sequence length="426" mass="48427">MKIKLTKISLALLFVFTISCFASCKKKLNDDAFIPYLDTLEKCKIEIVGRYKNFEALEAEFDRFNEFYPNVELSYTYLDNYKGTIATALAGDDAPDIFMTFPWMLDKTSYDPLLENAENLADSKATGIELSAVNQKLLFYMDNGSLPMVPVLCAANGMLVNEDLFKKEGLEIPQNWEQLVDVCQKLKAAGYKSPILSDKYDSSIMASLIYPFFTKEIMNNPEAIVKLNKLDNSAGEYTRSTLEWIEKFRSCGFLDLEECAKLKDNYDAVIMRFFEGDVPMMLASADVVSGTKKREALSDPFTKNPFKYSFYSVPVMEKGGAVVEVPSVEFSVNKKSGNLQMANEFMRFLLRTEELNNLAMIKRLITCSTVYSFDDVYAPLGNTEHLYQLELGILDNTYSQLRMAAYRVLRNKMTVDEAVENYGNFN</sequence>
<keyword evidence="4" id="KW-0813">Transport</keyword>
<keyword evidence="3" id="KW-0732">Signal</keyword>